<sequence>MRCKGTCSPFDANEIDNPNNFSSLSFCTVGLTFYFCLVSSQNFLTSFPRFRSSTSTSGQRSPSSPTSLSLACYSLINCLQLQLNGIPKFQGIIILKGSFLSKFKMTDAIWKALDMMLQIIVSIIEKVISEVTRLLGKFKEKVEDTVAERAAEVSVDTGTSYWGLRSDMELLARNLRALSSRASDIKEQVEGGELSGQKRKSEVNNWLEEVQKLENDFIALQRRVQQEKFWKLFLVGRDVRKMQDQVAQFTEQSRHFDGLLLENQLNLENHS</sequence>
<gene>
    <name evidence="2" type="ORF">GSCOC_T00001858001</name>
</gene>
<proteinExistence type="predicted"/>
<name>A0A068V9N6_COFCA</name>
<protein>
    <submittedName>
        <fullName evidence="2">DH200=94 genomic scaffold, scaffold_163</fullName>
    </submittedName>
</protein>
<accession>A0A068V9N6</accession>
<dbReference type="Proteomes" id="UP000295252">
    <property type="component" value="Unassembled WGS sequence"/>
</dbReference>
<keyword evidence="3" id="KW-1185">Reference proteome</keyword>
<dbReference type="EMBL" id="HG739247">
    <property type="protein sequence ID" value="CDP17485.1"/>
    <property type="molecule type" value="Genomic_DNA"/>
</dbReference>
<dbReference type="AlphaFoldDB" id="A0A068V9N6"/>
<keyword evidence="1" id="KW-0175">Coiled coil</keyword>
<feature type="coiled-coil region" evidence="1">
    <location>
        <begin position="168"/>
        <end position="223"/>
    </location>
</feature>
<evidence type="ECO:0000313" key="2">
    <source>
        <dbReference type="EMBL" id="CDP17485.1"/>
    </source>
</evidence>
<evidence type="ECO:0000256" key="1">
    <source>
        <dbReference type="SAM" id="Coils"/>
    </source>
</evidence>
<dbReference type="InParanoid" id="A0A068V9N6"/>
<evidence type="ECO:0000313" key="3">
    <source>
        <dbReference type="Proteomes" id="UP000295252"/>
    </source>
</evidence>
<organism evidence="2 3">
    <name type="scientific">Coffea canephora</name>
    <name type="common">Robusta coffee</name>
    <dbReference type="NCBI Taxonomy" id="49390"/>
    <lineage>
        <taxon>Eukaryota</taxon>
        <taxon>Viridiplantae</taxon>
        <taxon>Streptophyta</taxon>
        <taxon>Embryophyta</taxon>
        <taxon>Tracheophyta</taxon>
        <taxon>Spermatophyta</taxon>
        <taxon>Magnoliopsida</taxon>
        <taxon>eudicotyledons</taxon>
        <taxon>Gunneridae</taxon>
        <taxon>Pentapetalae</taxon>
        <taxon>asterids</taxon>
        <taxon>lamiids</taxon>
        <taxon>Gentianales</taxon>
        <taxon>Rubiaceae</taxon>
        <taxon>Ixoroideae</taxon>
        <taxon>Gardenieae complex</taxon>
        <taxon>Bertiereae - Coffeeae clade</taxon>
        <taxon>Coffeeae</taxon>
        <taxon>Coffea</taxon>
    </lineage>
</organism>
<reference evidence="3" key="1">
    <citation type="journal article" date="2014" name="Science">
        <title>The coffee genome provides insight into the convergent evolution of caffeine biosynthesis.</title>
        <authorList>
            <person name="Denoeud F."/>
            <person name="Carretero-Paulet L."/>
            <person name="Dereeper A."/>
            <person name="Droc G."/>
            <person name="Guyot R."/>
            <person name="Pietrella M."/>
            <person name="Zheng C."/>
            <person name="Alberti A."/>
            <person name="Anthony F."/>
            <person name="Aprea G."/>
            <person name="Aury J.M."/>
            <person name="Bento P."/>
            <person name="Bernard M."/>
            <person name="Bocs S."/>
            <person name="Campa C."/>
            <person name="Cenci A."/>
            <person name="Combes M.C."/>
            <person name="Crouzillat D."/>
            <person name="Da Silva C."/>
            <person name="Daddiego L."/>
            <person name="De Bellis F."/>
            <person name="Dussert S."/>
            <person name="Garsmeur O."/>
            <person name="Gayraud T."/>
            <person name="Guignon V."/>
            <person name="Jahn K."/>
            <person name="Jamilloux V."/>
            <person name="Joet T."/>
            <person name="Labadie K."/>
            <person name="Lan T."/>
            <person name="Leclercq J."/>
            <person name="Lepelley M."/>
            <person name="Leroy T."/>
            <person name="Li L.T."/>
            <person name="Librado P."/>
            <person name="Lopez L."/>
            <person name="Munoz A."/>
            <person name="Noel B."/>
            <person name="Pallavicini A."/>
            <person name="Perrotta G."/>
            <person name="Poncet V."/>
            <person name="Pot D."/>
            <person name="Priyono X."/>
            <person name="Rigoreau M."/>
            <person name="Rouard M."/>
            <person name="Rozas J."/>
            <person name="Tranchant-Dubreuil C."/>
            <person name="VanBuren R."/>
            <person name="Zhang Q."/>
            <person name="Andrade A.C."/>
            <person name="Argout X."/>
            <person name="Bertrand B."/>
            <person name="de Kochko A."/>
            <person name="Graziosi G."/>
            <person name="Henry R.J."/>
            <person name="Jayarama X."/>
            <person name="Ming R."/>
            <person name="Nagai C."/>
            <person name="Rounsley S."/>
            <person name="Sankoff D."/>
            <person name="Giuliano G."/>
            <person name="Albert V.A."/>
            <person name="Wincker P."/>
            <person name="Lashermes P."/>
        </authorList>
    </citation>
    <scope>NUCLEOTIDE SEQUENCE [LARGE SCALE GENOMIC DNA]</scope>
    <source>
        <strain evidence="3">cv. DH200-94</strain>
    </source>
</reference>
<dbReference type="Gramene" id="CDP17485">
    <property type="protein sequence ID" value="CDP17485"/>
    <property type="gene ID" value="GSCOC_T00001858001"/>
</dbReference>